<organism evidence="2 3">
    <name type="scientific">Sediminibacterium roseum</name>
    <dbReference type="NCBI Taxonomy" id="1978412"/>
    <lineage>
        <taxon>Bacteria</taxon>
        <taxon>Pseudomonadati</taxon>
        <taxon>Bacteroidota</taxon>
        <taxon>Chitinophagia</taxon>
        <taxon>Chitinophagales</taxon>
        <taxon>Chitinophagaceae</taxon>
        <taxon>Sediminibacterium</taxon>
    </lineage>
</organism>
<evidence type="ECO:0000256" key="1">
    <source>
        <dbReference type="SAM" id="Phobius"/>
    </source>
</evidence>
<keyword evidence="1" id="KW-1133">Transmembrane helix</keyword>
<evidence type="ECO:0000313" key="2">
    <source>
        <dbReference type="EMBL" id="NCI50940.1"/>
    </source>
</evidence>
<reference evidence="2 3" key="1">
    <citation type="submission" date="2020-01" db="EMBL/GenBank/DDBJ databases">
        <title>Genome analysis.</title>
        <authorList>
            <person name="Wu S."/>
            <person name="Wang G."/>
        </authorList>
    </citation>
    <scope>NUCLEOTIDE SEQUENCE [LARGE SCALE GENOMIC DNA]</scope>
    <source>
        <strain evidence="2 3">SYL130</strain>
    </source>
</reference>
<gene>
    <name evidence="2" type="ORF">GWC95_13485</name>
</gene>
<evidence type="ECO:0000313" key="3">
    <source>
        <dbReference type="Proteomes" id="UP000753802"/>
    </source>
</evidence>
<feature type="transmembrane region" description="Helical" evidence="1">
    <location>
        <begin position="362"/>
        <end position="383"/>
    </location>
</feature>
<sequence length="437" mass="49179">MAKERPTRKPLLYKLLLIAGVGILLFIEVLCGLKVRDLSAAQKEYNSSYAEVINVSYGLLSVDVWREQIVSAARQEIGQYRLTPEQQVELRKEINQLLRTLVAHAFEVINRPQKSIGGKLRKLVVKTFVNKEKIEKQVPGYTDKLMAEITKPATFKKIATLADTALSQMGRESYDSSVAATKHLMDSIFHKYGATDRASYEQVHQSRLKQIHKDTYNYAFGMLGCIVAVLLLWLVLRKKRDLHFSLYILSVVSAMILLVVGLSTTMIEIDARIATMNLHFLGKEIVFKDQGLFFQSKSIIDVVMLLLETGKFDSQAVGVLILVFSVLFPFTKLAATAVVLASEDKWGKKKWIRYFAFESGKWSMADVMVVAILMTYIGFNGIVHKTLSGLRNVPNVTTITTSNTSVQPGYIIFIAFVIYGFVLSAILKKITKNFTIK</sequence>
<name>A0ABW9ZWN2_9BACT</name>
<feature type="transmembrane region" description="Helical" evidence="1">
    <location>
        <begin position="410"/>
        <end position="427"/>
    </location>
</feature>
<dbReference type="RefSeq" id="WP_161819244.1">
    <property type="nucleotide sequence ID" value="NZ_JAACJS010000015.1"/>
</dbReference>
<feature type="transmembrane region" description="Helical" evidence="1">
    <location>
        <begin position="316"/>
        <end position="341"/>
    </location>
</feature>
<accession>A0ABW9ZWN2</accession>
<feature type="transmembrane region" description="Helical" evidence="1">
    <location>
        <begin position="246"/>
        <end position="267"/>
    </location>
</feature>
<dbReference type="InterPro" id="IPR007498">
    <property type="entry name" value="PqiA-like"/>
</dbReference>
<proteinExistence type="predicted"/>
<keyword evidence="3" id="KW-1185">Reference proteome</keyword>
<comment type="caution">
    <text evidence="2">The sequence shown here is derived from an EMBL/GenBank/DDBJ whole genome shotgun (WGS) entry which is preliminary data.</text>
</comment>
<dbReference type="Pfam" id="PF04403">
    <property type="entry name" value="PqiA"/>
    <property type="match status" value="1"/>
</dbReference>
<feature type="transmembrane region" description="Helical" evidence="1">
    <location>
        <begin position="12"/>
        <end position="30"/>
    </location>
</feature>
<protein>
    <submittedName>
        <fullName evidence="2">Paraquat-inducible protein A</fullName>
    </submittedName>
</protein>
<dbReference type="EMBL" id="JAACJS010000015">
    <property type="protein sequence ID" value="NCI50940.1"/>
    <property type="molecule type" value="Genomic_DNA"/>
</dbReference>
<keyword evidence="1" id="KW-0812">Transmembrane</keyword>
<dbReference type="Proteomes" id="UP000753802">
    <property type="component" value="Unassembled WGS sequence"/>
</dbReference>
<keyword evidence="1" id="KW-0472">Membrane</keyword>
<feature type="transmembrane region" description="Helical" evidence="1">
    <location>
        <begin position="216"/>
        <end position="234"/>
    </location>
</feature>